<evidence type="ECO:0000259" key="8">
    <source>
        <dbReference type="PROSITE" id="PS50928"/>
    </source>
</evidence>
<evidence type="ECO:0000256" key="6">
    <source>
        <dbReference type="ARBA" id="ARBA00023136"/>
    </source>
</evidence>
<gene>
    <name evidence="9" type="ORF">E8L99_19670</name>
</gene>
<proteinExistence type="inferred from homology"/>
<dbReference type="InterPro" id="IPR035906">
    <property type="entry name" value="MetI-like_sf"/>
</dbReference>
<feature type="domain" description="ABC transmembrane type-1" evidence="8">
    <location>
        <begin position="75"/>
        <end position="289"/>
    </location>
</feature>
<dbReference type="InterPro" id="IPR000515">
    <property type="entry name" value="MetI-like"/>
</dbReference>
<keyword evidence="6 7" id="KW-0472">Membrane</keyword>
<dbReference type="OrthoDB" id="5812615at2"/>
<dbReference type="PROSITE" id="PS50928">
    <property type="entry name" value="ABC_TM1"/>
    <property type="match status" value="1"/>
</dbReference>
<dbReference type="PANTHER" id="PTHR43005:SF1">
    <property type="entry name" value="SPERMIDINE_PUTRESCINE TRANSPORT SYSTEM PERMEASE PROTEIN"/>
    <property type="match status" value="1"/>
</dbReference>
<comment type="similarity">
    <text evidence="7">Belongs to the binding-protein-dependent transport system permease family.</text>
</comment>
<keyword evidence="3" id="KW-1003">Cell membrane</keyword>
<protein>
    <submittedName>
        <fullName evidence="9">Sugar ABC transporter permease</fullName>
    </submittedName>
</protein>
<dbReference type="GO" id="GO:0055085">
    <property type="term" value="P:transmembrane transport"/>
    <property type="evidence" value="ECO:0007669"/>
    <property type="project" value="InterPro"/>
</dbReference>
<dbReference type="Pfam" id="PF00528">
    <property type="entry name" value="BPD_transp_1"/>
    <property type="match status" value="1"/>
</dbReference>
<evidence type="ECO:0000256" key="1">
    <source>
        <dbReference type="ARBA" id="ARBA00004651"/>
    </source>
</evidence>
<keyword evidence="10" id="KW-1185">Reference proteome</keyword>
<dbReference type="CDD" id="cd06261">
    <property type="entry name" value="TM_PBP2"/>
    <property type="match status" value="1"/>
</dbReference>
<feature type="transmembrane region" description="Helical" evidence="7">
    <location>
        <begin position="112"/>
        <end position="132"/>
    </location>
</feature>
<dbReference type="SUPFAM" id="SSF161098">
    <property type="entry name" value="MetI-like"/>
    <property type="match status" value="1"/>
</dbReference>
<evidence type="ECO:0000256" key="2">
    <source>
        <dbReference type="ARBA" id="ARBA00022448"/>
    </source>
</evidence>
<reference evidence="9 10" key="1">
    <citation type="submission" date="2019-04" db="EMBL/GenBank/DDBJ databases">
        <title>Phreatobacter aquaticus sp. nov.</title>
        <authorList>
            <person name="Choi A."/>
            <person name="Baek K."/>
        </authorList>
    </citation>
    <scope>NUCLEOTIDE SEQUENCE [LARGE SCALE GENOMIC DNA]</scope>
    <source>
        <strain evidence="9 10">NMCR1094</strain>
    </source>
</reference>
<organism evidence="9 10">
    <name type="scientific">Phreatobacter aquaticus</name>
    <dbReference type="NCBI Taxonomy" id="2570229"/>
    <lineage>
        <taxon>Bacteria</taxon>
        <taxon>Pseudomonadati</taxon>
        <taxon>Pseudomonadota</taxon>
        <taxon>Alphaproteobacteria</taxon>
        <taxon>Hyphomicrobiales</taxon>
        <taxon>Phreatobacteraceae</taxon>
        <taxon>Phreatobacter</taxon>
    </lineage>
</organism>
<comment type="subcellular location">
    <subcellularLocation>
        <location evidence="1 7">Cell membrane</location>
        <topology evidence="1 7">Multi-pass membrane protein</topology>
    </subcellularLocation>
</comment>
<dbReference type="Gene3D" id="1.10.3720.10">
    <property type="entry name" value="MetI-like"/>
    <property type="match status" value="1"/>
</dbReference>
<keyword evidence="4 7" id="KW-0812">Transmembrane</keyword>
<feature type="transmembrane region" description="Helical" evidence="7">
    <location>
        <begin position="80"/>
        <end position="100"/>
    </location>
</feature>
<evidence type="ECO:0000313" key="10">
    <source>
        <dbReference type="Proteomes" id="UP000298588"/>
    </source>
</evidence>
<evidence type="ECO:0000256" key="7">
    <source>
        <dbReference type="RuleBase" id="RU363032"/>
    </source>
</evidence>
<accession>A0A4D7QYH1</accession>
<dbReference type="Proteomes" id="UP000298588">
    <property type="component" value="Chromosome"/>
</dbReference>
<feature type="transmembrane region" description="Helical" evidence="7">
    <location>
        <begin position="164"/>
        <end position="185"/>
    </location>
</feature>
<dbReference type="EMBL" id="CP039865">
    <property type="protein sequence ID" value="QCK88882.1"/>
    <property type="molecule type" value="Genomic_DNA"/>
</dbReference>
<feature type="transmembrane region" description="Helical" evidence="7">
    <location>
        <begin position="268"/>
        <end position="290"/>
    </location>
</feature>
<evidence type="ECO:0000256" key="3">
    <source>
        <dbReference type="ARBA" id="ARBA00022475"/>
    </source>
</evidence>
<evidence type="ECO:0000313" key="9">
    <source>
        <dbReference type="EMBL" id="QCK88882.1"/>
    </source>
</evidence>
<dbReference type="GO" id="GO:0005886">
    <property type="term" value="C:plasma membrane"/>
    <property type="evidence" value="ECO:0007669"/>
    <property type="project" value="UniProtKB-SubCell"/>
</dbReference>
<name>A0A4D7QYH1_9HYPH</name>
<keyword evidence="5 7" id="KW-1133">Transmembrane helix</keyword>
<sequence>MLERLGRQFGYDERSAALLVLPVFAVLMVVAVYPIIYSFYTSLFDIVLTRPWRRPFVGFGNYARIFADPLFWTAVQRTTVYTVVTVSITTVMALFVALLLNEAFPGRRLLSALILLPWATPSIVNGLMWKWIYDPGYGLLNGILVQLGLLEKYIVWLGDPDKTLFMIANAAIWKQMPLAAILLLVSMKSISNDLYRAATVDGANVFQRFLHVTLPALKPGLMLVLVYETMISIRHFDLFLIMTQGGPGDASYTLSWQIYVETFRNLKFGIGAALSYVLALATFILSYLFIRGFGSKA</sequence>
<dbReference type="PANTHER" id="PTHR43005">
    <property type="entry name" value="BLR7065 PROTEIN"/>
    <property type="match status" value="1"/>
</dbReference>
<dbReference type="KEGG" id="paqt:E8L99_19670"/>
<feature type="transmembrane region" description="Helical" evidence="7">
    <location>
        <begin position="16"/>
        <end position="40"/>
    </location>
</feature>
<dbReference type="AlphaFoldDB" id="A0A4D7QYH1"/>
<evidence type="ECO:0000256" key="4">
    <source>
        <dbReference type="ARBA" id="ARBA00022692"/>
    </source>
</evidence>
<keyword evidence="2 7" id="KW-0813">Transport</keyword>
<evidence type="ECO:0000256" key="5">
    <source>
        <dbReference type="ARBA" id="ARBA00022989"/>
    </source>
</evidence>